<evidence type="ECO:0000313" key="1">
    <source>
        <dbReference type="EMBL" id="KKN56276.1"/>
    </source>
</evidence>
<protein>
    <submittedName>
        <fullName evidence="1">Uncharacterized protein</fullName>
    </submittedName>
</protein>
<gene>
    <name evidence="1" type="ORF">LCGC14_0574210</name>
</gene>
<organism evidence="1">
    <name type="scientific">marine sediment metagenome</name>
    <dbReference type="NCBI Taxonomy" id="412755"/>
    <lineage>
        <taxon>unclassified sequences</taxon>
        <taxon>metagenomes</taxon>
        <taxon>ecological metagenomes</taxon>
    </lineage>
</organism>
<accession>A0A0F9U4T9</accession>
<dbReference type="EMBL" id="LAZR01000851">
    <property type="protein sequence ID" value="KKN56276.1"/>
    <property type="molecule type" value="Genomic_DNA"/>
</dbReference>
<comment type="caution">
    <text evidence="1">The sequence shown here is derived from an EMBL/GenBank/DDBJ whole genome shotgun (WGS) entry which is preliminary data.</text>
</comment>
<dbReference type="AlphaFoldDB" id="A0A0F9U4T9"/>
<sequence length="67" mass="8055">MIDMMGKRIIPGDLQYRSCWSICRHYHEKCPWALGKEGSCDIEYNKNYWVDISGKEPHCPFQYREQI</sequence>
<name>A0A0F9U4T9_9ZZZZ</name>
<reference evidence="1" key="1">
    <citation type="journal article" date="2015" name="Nature">
        <title>Complex archaea that bridge the gap between prokaryotes and eukaryotes.</title>
        <authorList>
            <person name="Spang A."/>
            <person name="Saw J.H."/>
            <person name="Jorgensen S.L."/>
            <person name="Zaremba-Niedzwiedzka K."/>
            <person name="Martijn J."/>
            <person name="Lind A.E."/>
            <person name="van Eijk R."/>
            <person name="Schleper C."/>
            <person name="Guy L."/>
            <person name="Ettema T.J."/>
        </authorList>
    </citation>
    <scope>NUCLEOTIDE SEQUENCE</scope>
</reference>
<proteinExistence type="predicted"/>